<evidence type="ECO:0000259" key="1">
    <source>
        <dbReference type="PROSITE" id="PS50011"/>
    </source>
</evidence>
<keyword evidence="3" id="KW-1185">Reference proteome</keyword>
<organism evidence="2 3">
    <name type="scientific">Gigaspora margarita</name>
    <dbReference type="NCBI Taxonomy" id="4874"/>
    <lineage>
        <taxon>Eukaryota</taxon>
        <taxon>Fungi</taxon>
        <taxon>Fungi incertae sedis</taxon>
        <taxon>Mucoromycota</taxon>
        <taxon>Glomeromycotina</taxon>
        <taxon>Glomeromycetes</taxon>
        <taxon>Diversisporales</taxon>
        <taxon>Gigasporaceae</taxon>
        <taxon>Gigaspora</taxon>
    </lineage>
</organism>
<accession>A0ABN7V5S6</accession>
<evidence type="ECO:0000313" key="3">
    <source>
        <dbReference type="Proteomes" id="UP000789901"/>
    </source>
</evidence>
<dbReference type="PANTHER" id="PTHR44329">
    <property type="entry name" value="SERINE/THREONINE-PROTEIN KINASE TNNI3K-RELATED"/>
    <property type="match status" value="1"/>
</dbReference>
<dbReference type="Proteomes" id="UP000789901">
    <property type="component" value="Unassembled WGS sequence"/>
</dbReference>
<evidence type="ECO:0000313" key="2">
    <source>
        <dbReference type="EMBL" id="CAG8734737.1"/>
    </source>
</evidence>
<gene>
    <name evidence="2" type="ORF">GMARGA_LOCUS14737</name>
</gene>
<feature type="domain" description="Protein kinase" evidence="1">
    <location>
        <begin position="1"/>
        <end position="205"/>
    </location>
</feature>
<dbReference type="EMBL" id="CAJVQB010009887">
    <property type="protein sequence ID" value="CAG8734737.1"/>
    <property type="molecule type" value="Genomic_DNA"/>
</dbReference>
<dbReference type="Pfam" id="PF07714">
    <property type="entry name" value="PK_Tyr_Ser-Thr"/>
    <property type="match status" value="1"/>
</dbReference>
<dbReference type="InterPro" id="IPR051681">
    <property type="entry name" value="Ser/Thr_Kinases-Pseudokinases"/>
</dbReference>
<dbReference type="SUPFAM" id="SSF56112">
    <property type="entry name" value="Protein kinase-like (PK-like)"/>
    <property type="match status" value="1"/>
</dbReference>
<comment type="caution">
    <text evidence="2">The sequence shown here is derived from an EMBL/GenBank/DDBJ whole genome shotgun (WGS) entry which is preliminary data.</text>
</comment>
<protein>
    <submittedName>
        <fullName evidence="2">39866_t:CDS:1</fullName>
    </submittedName>
</protein>
<dbReference type="InterPro" id="IPR011009">
    <property type="entry name" value="Kinase-like_dom_sf"/>
</dbReference>
<dbReference type="Gene3D" id="1.10.510.10">
    <property type="entry name" value="Transferase(Phosphotransferase) domain 1"/>
    <property type="match status" value="1"/>
</dbReference>
<dbReference type="InterPro" id="IPR001245">
    <property type="entry name" value="Ser-Thr/Tyr_kinase_cat_dom"/>
</dbReference>
<reference evidence="2 3" key="1">
    <citation type="submission" date="2021-06" db="EMBL/GenBank/DDBJ databases">
        <authorList>
            <person name="Kallberg Y."/>
            <person name="Tangrot J."/>
            <person name="Rosling A."/>
        </authorList>
    </citation>
    <scope>NUCLEOTIDE SEQUENCE [LARGE SCALE GENOMIC DNA]</scope>
    <source>
        <strain evidence="2 3">120-4 pot B 10/14</strain>
    </source>
</reference>
<dbReference type="PROSITE" id="PS50011">
    <property type="entry name" value="PROTEIN_KINASE_DOM"/>
    <property type="match status" value="1"/>
</dbReference>
<dbReference type="InterPro" id="IPR000719">
    <property type="entry name" value="Prot_kinase_dom"/>
</dbReference>
<proteinExistence type="predicted"/>
<sequence>MVNASSVEDNEFIKRLQDNNIDLIEYSEFKDAKLVKIRGYGIVFKSSLRETSTIMKHLPNELTDQDDNNNALQLNAKSILINNEKAQISNPVFLELNLDSSSSITLQEGMIGFTDPELLKDLNLQFTKSTDVYSLGMVMWSITSERLPFENYTIQTALMMPRNIREKPIQGTPQEYIELYEGCWNRNLKERPTAQEVYDKLRQFEINLRELQNINGEKYGNAEENIDVEQIIHVEQNMNAEQNMNKEQNINGKIFYYIHT</sequence>
<name>A0ABN7V5S6_GIGMA</name>